<dbReference type="SUPFAM" id="SSF52210">
    <property type="entry name" value="Succinyl-CoA synthetase domains"/>
    <property type="match status" value="2"/>
</dbReference>
<evidence type="ECO:0000256" key="3">
    <source>
        <dbReference type="ARBA" id="ARBA00022840"/>
    </source>
</evidence>
<reference evidence="5 6" key="1">
    <citation type="submission" date="2018-04" db="EMBL/GenBank/DDBJ databases">
        <title>Complete genome sequence of Hydrogenophilus thermoluteolus TH-1.</title>
        <authorList>
            <person name="Arai H."/>
        </authorList>
    </citation>
    <scope>NUCLEOTIDE SEQUENCE [LARGE SCALE GENOMIC DNA]</scope>
    <source>
        <strain evidence="5 6">TH-1</strain>
    </source>
</reference>
<dbReference type="AlphaFoldDB" id="A0A2Z6DZB2"/>
<dbReference type="KEGG" id="htl:HPTL_1428"/>
<dbReference type="SMART" id="SM00881">
    <property type="entry name" value="CoA_binding"/>
    <property type="match status" value="1"/>
</dbReference>
<dbReference type="GO" id="GO:0005524">
    <property type="term" value="F:ATP binding"/>
    <property type="evidence" value="ECO:0007669"/>
    <property type="project" value="UniProtKB-KW"/>
</dbReference>
<protein>
    <submittedName>
        <fullName evidence="5">Acyl-CoA synthetase (NDP forming)</fullName>
    </submittedName>
</protein>
<dbReference type="Gene3D" id="3.40.50.261">
    <property type="entry name" value="Succinyl-CoA synthetase domains"/>
    <property type="match status" value="2"/>
</dbReference>
<dbReference type="Proteomes" id="UP000262004">
    <property type="component" value="Chromosome"/>
</dbReference>
<dbReference type="SUPFAM" id="SSF51735">
    <property type="entry name" value="NAD(P)-binding Rossmann-fold domains"/>
    <property type="match status" value="1"/>
</dbReference>
<dbReference type="Gene3D" id="3.30.470.20">
    <property type="entry name" value="ATP-grasp fold, B domain"/>
    <property type="match status" value="1"/>
</dbReference>
<keyword evidence="2" id="KW-0547">Nucleotide-binding</keyword>
<proteinExistence type="predicted"/>
<dbReference type="PANTHER" id="PTHR43334:SF1">
    <property type="entry name" value="3-HYDROXYPROPIONATE--COA LIGASE [ADP-FORMING]"/>
    <property type="match status" value="1"/>
</dbReference>
<name>A0A2Z6DZB2_HYDTE</name>
<dbReference type="InterPro" id="IPR016102">
    <property type="entry name" value="Succinyl-CoA_synth-like"/>
</dbReference>
<organism evidence="5 6">
    <name type="scientific">Hydrogenophilus thermoluteolus</name>
    <name type="common">Pseudomonas hydrogenothermophila</name>
    <dbReference type="NCBI Taxonomy" id="297"/>
    <lineage>
        <taxon>Bacteria</taxon>
        <taxon>Pseudomonadati</taxon>
        <taxon>Pseudomonadota</taxon>
        <taxon>Hydrogenophilia</taxon>
        <taxon>Hydrogenophilales</taxon>
        <taxon>Hydrogenophilaceae</taxon>
        <taxon>Hydrogenophilus</taxon>
    </lineage>
</organism>
<dbReference type="InterPro" id="IPR043938">
    <property type="entry name" value="Ligase_CoA_dom"/>
</dbReference>
<dbReference type="Gene3D" id="3.40.50.720">
    <property type="entry name" value="NAD(P)-binding Rossmann-like Domain"/>
    <property type="match status" value="1"/>
</dbReference>
<keyword evidence="1" id="KW-0436">Ligase</keyword>
<evidence type="ECO:0000259" key="4">
    <source>
        <dbReference type="SMART" id="SM00881"/>
    </source>
</evidence>
<dbReference type="Pfam" id="PF13380">
    <property type="entry name" value="CoA_binding_2"/>
    <property type="match status" value="1"/>
</dbReference>
<feature type="domain" description="CoA-binding" evidence="4">
    <location>
        <begin position="22"/>
        <end position="117"/>
    </location>
</feature>
<dbReference type="InterPro" id="IPR003781">
    <property type="entry name" value="CoA-bd"/>
</dbReference>
<evidence type="ECO:0000256" key="1">
    <source>
        <dbReference type="ARBA" id="ARBA00022598"/>
    </source>
</evidence>
<dbReference type="Pfam" id="PF19045">
    <property type="entry name" value="Ligase_CoA_2"/>
    <property type="match status" value="1"/>
</dbReference>
<dbReference type="GO" id="GO:0043758">
    <property type="term" value="F:acetate-CoA ligase (ADP-forming) activity"/>
    <property type="evidence" value="ECO:0007669"/>
    <property type="project" value="InterPro"/>
</dbReference>
<dbReference type="Gene3D" id="3.30.1490.20">
    <property type="entry name" value="ATP-grasp fold, A domain"/>
    <property type="match status" value="1"/>
</dbReference>
<accession>A0A2Z6DZB2</accession>
<dbReference type="InterPro" id="IPR051538">
    <property type="entry name" value="Acyl-CoA_Synth/Transferase"/>
</dbReference>
<sequence>MVKVRRKRSVQHLPQQSFLHPILAPDSIAIIGASADPTKRGYKALVGLIKDGFEGRIYPINPKTDRILGIPTLPSVDALPEPVDLALICTPAATVPELVRQCGEKGVKGVVVLAAGFRESGEAGAQLEQALVEAARATGVRVIGPNTNGLFNLHKKVNLLGLTNVQPGGVGLISQSGNMLLALTLEAENYGQIGFSTYVGPGNQADVGFSDYLQYLGEEVNTEVAAFYVEGFNNGRQFIDTARAVTAVKPVVVYKSGTTAAGRQAAKSHTGSLAGSYAMTVDLLRQVGISVVHDSDEILPVAEGLSRMQKAAGKRVAILSDGGGQATIATDRLTEAGLELATLTEETQAALRAILLPHANTSNPVDVAGTSDTDPYVLAQCLEILERDPNVDQLFLVGMFGGYHLRFAEHLIGQEMRAAETIIELVARTAKPVVIHSLYTPVKPPPIRRLREEGIPVYASIEHAARTLAALGERGIYLKNRNKQTQVVTFEPDPEGLALFERANHEGRNLYEHEAKQLLQRHGVTVPEEILVRHPDELEGLSARFGQQPLAMKVVSRDILHKSDAGGVRLNLHSDASLRAAYDDILASCRNYQPGADIHGVLVSPMAPRGVEVIVGVVRDPAFGPVLMFGLGGIYVEVLEDVAFRAIPISRYDAEAMIDQIKGRKILAGVRGEAAVDRKALADLLVTVSGLVHAYPQISELDLNPVIAYPKGYAVVDARIICNPGV</sequence>
<dbReference type="Pfam" id="PF13607">
    <property type="entry name" value="Succ_CoA_lig"/>
    <property type="match status" value="1"/>
</dbReference>
<dbReference type="RefSeq" id="WP_119335405.1">
    <property type="nucleotide sequence ID" value="NZ_AP018558.1"/>
</dbReference>
<dbReference type="Pfam" id="PF13549">
    <property type="entry name" value="ATP-grasp_5"/>
    <property type="match status" value="1"/>
</dbReference>
<keyword evidence="6" id="KW-1185">Reference proteome</keyword>
<dbReference type="InterPro" id="IPR013815">
    <property type="entry name" value="ATP_grasp_subdomain_1"/>
</dbReference>
<evidence type="ECO:0000313" key="6">
    <source>
        <dbReference type="Proteomes" id="UP000262004"/>
    </source>
</evidence>
<keyword evidence="3" id="KW-0067">ATP-binding</keyword>
<evidence type="ECO:0000256" key="2">
    <source>
        <dbReference type="ARBA" id="ARBA00022741"/>
    </source>
</evidence>
<dbReference type="SUPFAM" id="SSF56059">
    <property type="entry name" value="Glutathione synthetase ATP-binding domain-like"/>
    <property type="match status" value="1"/>
</dbReference>
<dbReference type="PANTHER" id="PTHR43334">
    <property type="entry name" value="ACETATE--COA LIGASE [ADP-FORMING]"/>
    <property type="match status" value="1"/>
</dbReference>
<dbReference type="EMBL" id="AP018558">
    <property type="protein sequence ID" value="BBD77690.1"/>
    <property type="molecule type" value="Genomic_DNA"/>
</dbReference>
<evidence type="ECO:0000313" key="5">
    <source>
        <dbReference type="EMBL" id="BBD77690.1"/>
    </source>
</evidence>
<gene>
    <name evidence="5" type="ORF">HPTL_1428</name>
</gene>
<dbReference type="InterPro" id="IPR036291">
    <property type="entry name" value="NAD(P)-bd_dom_sf"/>
</dbReference>
<dbReference type="OrthoDB" id="9807426at2"/>
<dbReference type="InterPro" id="IPR032875">
    <property type="entry name" value="Succ_CoA_lig_flav_dom"/>
</dbReference>